<feature type="compositionally biased region" description="Low complexity" evidence="2">
    <location>
        <begin position="664"/>
        <end position="684"/>
    </location>
</feature>
<feature type="domain" description="PH" evidence="3">
    <location>
        <begin position="284"/>
        <end position="382"/>
    </location>
</feature>
<dbReference type="SMART" id="SM00325">
    <property type="entry name" value="RhoGEF"/>
    <property type="match status" value="1"/>
</dbReference>
<feature type="compositionally biased region" description="Polar residues" evidence="2">
    <location>
        <begin position="513"/>
        <end position="538"/>
    </location>
</feature>
<reference evidence="6" key="1">
    <citation type="journal article" date="2011" name="Genome Biol.">
        <title>Comparative genomics of the social amoebae Dictyostelium discoideum and Dictyostelium purpureum.</title>
        <authorList>
            <consortium name="US DOE Joint Genome Institute (JGI-PGF)"/>
            <person name="Sucgang R."/>
            <person name="Kuo A."/>
            <person name="Tian X."/>
            <person name="Salerno W."/>
            <person name="Parikh A."/>
            <person name="Feasley C.L."/>
            <person name="Dalin E."/>
            <person name="Tu H."/>
            <person name="Huang E."/>
            <person name="Barry K."/>
            <person name="Lindquist E."/>
            <person name="Shapiro H."/>
            <person name="Bruce D."/>
            <person name="Schmutz J."/>
            <person name="Salamov A."/>
            <person name="Fey P."/>
            <person name="Gaudet P."/>
            <person name="Anjard C."/>
            <person name="Babu M.M."/>
            <person name="Basu S."/>
            <person name="Bushmanova Y."/>
            <person name="van der Wel H."/>
            <person name="Katoh-Kurasawa M."/>
            <person name="Dinh C."/>
            <person name="Coutinho P.M."/>
            <person name="Saito T."/>
            <person name="Elias M."/>
            <person name="Schaap P."/>
            <person name="Kay R.R."/>
            <person name="Henrissat B."/>
            <person name="Eichinger L."/>
            <person name="Rivero F."/>
            <person name="Putnam N.H."/>
            <person name="West C.M."/>
            <person name="Loomis W.F."/>
            <person name="Chisholm R.L."/>
            <person name="Shaulsky G."/>
            <person name="Strassmann J.E."/>
            <person name="Queller D.C."/>
            <person name="Kuspa A."/>
            <person name="Grigoriev I.V."/>
        </authorList>
    </citation>
    <scope>NUCLEOTIDE SEQUENCE [LARGE SCALE GENOMIC DNA]</scope>
    <source>
        <strain evidence="6">QSDP1</strain>
    </source>
</reference>
<dbReference type="SMART" id="SM00233">
    <property type="entry name" value="PH"/>
    <property type="match status" value="1"/>
</dbReference>
<dbReference type="InterPro" id="IPR000219">
    <property type="entry name" value="DH_dom"/>
</dbReference>
<feature type="compositionally biased region" description="Polar residues" evidence="2">
    <location>
        <begin position="596"/>
        <end position="617"/>
    </location>
</feature>
<evidence type="ECO:0000259" key="3">
    <source>
        <dbReference type="PROSITE" id="PS50003"/>
    </source>
</evidence>
<dbReference type="eggNOG" id="KOG3522">
    <property type="taxonomic scope" value="Eukaryota"/>
</dbReference>
<feature type="region of interest" description="Disordered" evidence="2">
    <location>
        <begin position="426"/>
        <end position="538"/>
    </location>
</feature>
<feature type="region of interest" description="Disordered" evidence="2">
    <location>
        <begin position="579"/>
        <end position="642"/>
    </location>
</feature>
<dbReference type="AlphaFoldDB" id="F1A5P9"/>
<keyword evidence="1" id="KW-0863">Zinc-finger</keyword>
<dbReference type="GeneID" id="10510872"/>
<evidence type="ECO:0000313" key="5">
    <source>
        <dbReference type="EMBL" id="EGC28479.1"/>
    </source>
</evidence>
<keyword evidence="6" id="KW-1185">Reference proteome</keyword>
<sequence>MIREEDFNNINKIISNAMHSSSSTNNTEEDFSDTSSVVFDEELINIENNIPQHLSHDEASLKKERMRQQTVVEFVKTEANYVRDLKLITKLYIEPIRTLIDLRQYQDVFSCTEDILKYHKEIIHQLEGIPNRPPHLQNIGAVLIPFFDSFDYLNLYKEFCTYQNSWSDSLDKLKSTSKIVSQHIETAEKNYLNRGLSFSMLIIKPIQRITKYPLLLKSLIENTPHEHMDYNSITFCYDKITQVLEEVNYQKKLADERIENEKKIKEIEQSLCPQDLKLVKSTRKFIKEGLVAKKIDRSELLRCILFSDLLILAKNKKTNSTVKLNINLENCLVRDSIDSLPGYKEGFEMLLLNEKKEKIIGLYFKNEEEKKEWFTLISQLVGGNIDATKQNRYSWFTKKNSNYLTSSTNSSISMSSLSSTSIDISMSPSPYSSSLNTSKESSPNLESPSFANKQNQQQKYQQPNTISLNSTTPNSGSLRDGRKPPPPPNVKDIFGFKPPSPGPSPNSTLTPSQIDQISPTFHSTTVPSSSNFSRASSVPSFYNLDVDPSSRHSARRMPQTISSIPMSEMDASSQLPQIVQPTNGKANRPPPPPRNQSPYNTLNQSIDSSNEYSSAITPRSEYTHSNPSSGINTPLSSSSEYMSIKNSNSKSFNNLLPPPPLTLPPLINKSTSSSNINSTNIHSSLDVSSNVPPLPPGRPKGNSPVLLPPPPPIDCSHLPPISYDVIMLPPPPIATDLFDSLPPPPIDAFSLPPPPPEIDSIPIPSPNITPLMQLPPPVMQPPPQTTPPSTLMRAKSPANKPAVAPRNKSPVTITNCPTPNNNTNAIKNNNTAANPNNNINNNAYLINNITNNPHVFKKCNSEMNLPPPPPLVVKAMPVRSTTNIKNKQPPPQFSTPPLCNVMNNVMSNKTAFKPFPLTKTTGMALNKQPPPPPLTVPFQFK</sequence>
<name>F1A5P9_DICPU</name>
<dbReference type="InterPro" id="IPR011993">
    <property type="entry name" value="PH-like_dom_sf"/>
</dbReference>
<accession>F1A5P9</accession>
<dbReference type="EMBL" id="GL871622">
    <property type="protein sequence ID" value="EGC28479.1"/>
    <property type="molecule type" value="Genomic_DNA"/>
</dbReference>
<feature type="compositionally biased region" description="Low complexity" evidence="2">
    <location>
        <begin position="810"/>
        <end position="821"/>
    </location>
</feature>
<dbReference type="RefSeq" id="XP_003294993.1">
    <property type="nucleotide sequence ID" value="XM_003294945.1"/>
</dbReference>
<dbReference type="CDD" id="cd00160">
    <property type="entry name" value="RhoGEF"/>
    <property type="match status" value="1"/>
</dbReference>
<dbReference type="Proteomes" id="UP000001064">
    <property type="component" value="Unassembled WGS sequence"/>
</dbReference>
<feature type="region of interest" description="Disordered" evidence="2">
    <location>
        <begin position="780"/>
        <end position="821"/>
    </location>
</feature>
<evidence type="ECO:0000259" key="4">
    <source>
        <dbReference type="PROSITE" id="PS50010"/>
    </source>
</evidence>
<dbReference type="InParanoid" id="F1A5P9"/>
<evidence type="ECO:0000256" key="2">
    <source>
        <dbReference type="SAM" id="MobiDB-lite"/>
    </source>
</evidence>
<dbReference type="Gene3D" id="1.20.900.10">
    <property type="entry name" value="Dbl homology (DH) domain"/>
    <property type="match status" value="1"/>
</dbReference>
<evidence type="ECO:0000256" key="1">
    <source>
        <dbReference type="ARBA" id="ARBA00022771"/>
    </source>
</evidence>
<dbReference type="GO" id="GO:0008270">
    <property type="term" value="F:zinc ion binding"/>
    <property type="evidence" value="ECO:0007669"/>
    <property type="project" value="UniProtKB-KW"/>
</dbReference>
<feature type="compositionally biased region" description="Low complexity" evidence="2">
    <location>
        <begin position="452"/>
        <end position="462"/>
    </location>
</feature>
<evidence type="ECO:0000313" key="6">
    <source>
        <dbReference type="Proteomes" id="UP000001064"/>
    </source>
</evidence>
<organism evidence="5 6">
    <name type="scientific">Dictyostelium purpureum</name>
    <name type="common">Slime mold</name>
    <dbReference type="NCBI Taxonomy" id="5786"/>
    <lineage>
        <taxon>Eukaryota</taxon>
        <taxon>Amoebozoa</taxon>
        <taxon>Evosea</taxon>
        <taxon>Eumycetozoa</taxon>
        <taxon>Dictyostelia</taxon>
        <taxon>Dictyosteliales</taxon>
        <taxon>Dictyosteliaceae</taxon>
        <taxon>Dictyostelium</taxon>
    </lineage>
</organism>
<dbReference type="GO" id="GO:0035023">
    <property type="term" value="P:regulation of Rho protein signal transduction"/>
    <property type="evidence" value="ECO:0000318"/>
    <property type="project" value="GO_Central"/>
</dbReference>
<dbReference type="PANTHER" id="PTHR13944:SF21">
    <property type="entry name" value="CYSTS, ISOFORM C"/>
    <property type="match status" value="1"/>
</dbReference>
<dbReference type="InterPro" id="IPR001849">
    <property type="entry name" value="PH_domain"/>
</dbReference>
<evidence type="ECO:0008006" key="7">
    <source>
        <dbReference type="Google" id="ProtNLM"/>
    </source>
</evidence>
<feature type="domain" description="DH" evidence="4">
    <location>
        <begin position="66"/>
        <end position="250"/>
    </location>
</feature>
<dbReference type="InterPro" id="IPR035899">
    <property type="entry name" value="DBL_dom_sf"/>
</dbReference>
<dbReference type="Pfam" id="PF00169">
    <property type="entry name" value="PH"/>
    <property type="match status" value="1"/>
</dbReference>
<gene>
    <name evidence="5" type="ORF">DICPUDRAFT_96166</name>
</gene>
<dbReference type="OrthoDB" id="4066896at2759"/>
<dbReference type="SUPFAM" id="SSF48065">
    <property type="entry name" value="DBL homology domain (DH-domain)"/>
    <property type="match status" value="1"/>
</dbReference>
<dbReference type="PROSITE" id="PS50010">
    <property type="entry name" value="DH_2"/>
    <property type="match status" value="1"/>
</dbReference>
<dbReference type="Gene3D" id="2.30.29.30">
    <property type="entry name" value="Pleckstrin-homology domain (PH domain)/Phosphotyrosine-binding domain (PTB)"/>
    <property type="match status" value="1"/>
</dbReference>
<dbReference type="KEGG" id="dpp:DICPUDRAFT_96166"/>
<dbReference type="PANTHER" id="PTHR13944">
    <property type="entry name" value="AGAP007712-PA"/>
    <property type="match status" value="1"/>
</dbReference>
<dbReference type="GO" id="GO:0005085">
    <property type="term" value="F:guanyl-nucleotide exchange factor activity"/>
    <property type="evidence" value="ECO:0007669"/>
    <property type="project" value="InterPro"/>
</dbReference>
<feature type="compositionally biased region" description="Polar residues" evidence="2">
    <location>
        <begin position="435"/>
        <end position="451"/>
    </location>
</feature>
<dbReference type="SUPFAM" id="SSF50729">
    <property type="entry name" value="PH domain-like"/>
    <property type="match status" value="1"/>
</dbReference>
<feature type="region of interest" description="Disordered" evidence="2">
    <location>
        <begin position="663"/>
        <end position="709"/>
    </location>
</feature>
<keyword evidence="1" id="KW-0479">Metal-binding</keyword>
<dbReference type="Pfam" id="PF00621">
    <property type="entry name" value="RhoGEF"/>
    <property type="match status" value="1"/>
</dbReference>
<proteinExistence type="predicted"/>
<dbReference type="OMA" id="SHACHDE"/>
<dbReference type="FunCoup" id="F1A5P9">
    <property type="interactions" value="398"/>
</dbReference>
<feature type="compositionally biased region" description="Polar residues" evidence="2">
    <location>
        <begin position="463"/>
        <end position="477"/>
    </location>
</feature>
<feature type="compositionally biased region" description="Polar residues" evidence="2">
    <location>
        <begin position="623"/>
        <end position="641"/>
    </location>
</feature>
<keyword evidence="1" id="KW-0862">Zinc</keyword>
<protein>
    <recommendedName>
        <fullName evidence="7">DH domain-containing protein</fullName>
    </recommendedName>
</protein>
<dbReference type="PROSITE" id="PS50003">
    <property type="entry name" value="PH_DOMAIN"/>
    <property type="match status" value="1"/>
</dbReference>
<dbReference type="VEuPathDB" id="AmoebaDB:DICPUDRAFT_96166"/>
<dbReference type="InterPro" id="IPR051632">
    <property type="entry name" value="Rho_GEF"/>
</dbReference>